<geneLocation type="plasmid" evidence="2">
    <name>pH6NP1</name>
</geneLocation>
<organism evidence="2">
    <name type="scientific">Polaromonas sp. H6N</name>
    <dbReference type="NCBI Taxonomy" id="1840293"/>
    <lineage>
        <taxon>Bacteria</taxon>
        <taxon>Pseudomonadati</taxon>
        <taxon>Pseudomonadota</taxon>
        <taxon>Betaproteobacteria</taxon>
        <taxon>Burkholderiales</taxon>
        <taxon>Comamonadaceae</taxon>
        <taxon>Polaromonas</taxon>
    </lineage>
</organism>
<dbReference type="Pfam" id="PF13565">
    <property type="entry name" value="HTH_32"/>
    <property type="match status" value="1"/>
</dbReference>
<dbReference type="EMBL" id="MG869620">
    <property type="protein sequence ID" value="AWD72245.1"/>
    <property type="molecule type" value="Genomic_DNA"/>
</dbReference>
<keyword evidence="2" id="KW-0614">Plasmid</keyword>
<dbReference type="AlphaFoldDB" id="A0A2S1FIA6"/>
<evidence type="ECO:0000313" key="2">
    <source>
        <dbReference type="EMBL" id="AWD72245.1"/>
    </source>
</evidence>
<protein>
    <submittedName>
        <fullName evidence="2">Transposase</fullName>
    </submittedName>
</protein>
<accession>A0A2S1FIA6</accession>
<sequence>MEHYKVTLSEQERAELQDITGKGTHAASKVINALILLNCDQAGERAERPRTCDIAAMLCVSERKVDRIKKKFVLEGLALTLNRQPSKCEYDLLIDGRLEAQLLALSCSAPPEGQARWSLRLLADRLVELELVDSVSHETVRRALKKTSSSLGGKSAG</sequence>
<name>A0A2S1FIA6_9BURK</name>
<evidence type="ECO:0000313" key="1">
    <source>
        <dbReference type="EMBL" id="AWD72231.1"/>
    </source>
</evidence>
<reference evidence="2" key="1">
    <citation type="submission" date="2018-01" db="EMBL/GenBank/DDBJ databases">
        <title>Plasmids of psychrophilic Polaromonas spp. isolated from Arctic and Antarctic glaciers.</title>
        <authorList>
            <person name="Dziewit L."/>
            <person name="Ciok A."/>
        </authorList>
    </citation>
    <scope>NUCLEOTIDE SEQUENCE</scope>
    <source>
        <plasmid evidence="2">pH6NP1</plasmid>
    </source>
</reference>
<gene>
    <name evidence="1" type="ORF">pH6NP1_p035</name>
    <name evidence="2" type="ORF">pH6NP1_p050</name>
</gene>
<dbReference type="InterPro" id="IPR009057">
    <property type="entry name" value="Homeodomain-like_sf"/>
</dbReference>
<dbReference type="SUPFAM" id="SSF46689">
    <property type="entry name" value="Homeodomain-like"/>
    <property type="match status" value="1"/>
</dbReference>
<dbReference type="EMBL" id="MG869620">
    <property type="protein sequence ID" value="AWD72231.1"/>
    <property type="molecule type" value="Genomic_DNA"/>
</dbReference>
<proteinExistence type="predicted"/>